<gene>
    <name evidence="1" type="ORF">K0M31_016450</name>
</gene>
<organism evidence="1 2">
    <name type="scientific">Melipona bicolor</name>
    <dbReference type="NCBI Taxonomy" id="60889"/>
    <lineage>
        <taxon>Eukaryota</taxon>
        <taxon>Metazoa</taxon>
        <taxon>Ecdysozoa</taxon>
        <taxon>Arthropoda</taxon>
        <taxon>Hexapoda</taxon>
        <taxon>Insecta</taxon>
        <taxon>Pterygota</taxon>
        <taxon>Neoptera</taxon>
        <taxon>Endopterygota</taxon>
        <taxon>Hymenoptera</taxon>
        <taxon>Apocrita</taxon>
        <taxon>Aculeata</taxon>
        <taxon>Apoidea</taxon>
        <taxon>Anthophila</taxon>
        <taxon>Apidae</taxon>
        <taxon>Melipona</taxon>
    </lineage>
</organism>
<dbReference type="EMBL" id="JAHYIQ010000005">
    <property type="protein sequence ID" value="KAK1132342.1"/>
    <property type="molecule type" value="Genomic_DNA"/>
</dbReference>
<name>A0AA40KTP7_9HYME</name>
<keyword evidence="2" id="KW-1185">Reference proteome</keyword>
<evidence type="ECO:0000313" key="2">
    <source>
        <dbReference type="Proteomes" id="UP001177670"/>
    </source>
</evidence>
<protein>
    <submittedName>
        <fullName evidence="1">Uncharacterized protein</fullName>
    </submittedName>
</protein>
<proteinExistence type="predicted"/>
<dbReference type="Proteomes" id="UP001177670">
    <property type="component" value="Unassembled WGS sequence"/>
</dbReference>
<reference evidence="1" key="1">
    <citation type="submission" date="2021-10" db="EMBL/GenBank/DDBJ databases">
        <title>Melipona bicolor Genome sequencing and assembly.</title>
        <authorList>
            <person name="Araujo N.S."/>
            <person name="Arias M.C."/>
        </authorList>
    </citation>
    <scope>NUCLEOTIDE SEQUENCE</scope>
    <source>
        <strain evidence="1">USP_2M_L1-L4_2017</strain>
        <tissue evidence="1">Whole body</tissue>
    </source>
</reference>
<dbReference type="AlphaFoldDB" id="A0AA40KTP7"/>
<evidence type="ECO:0000313" key="1">
    <source>
        <dbReference type="EMBL" id="KAK1132342.1"/>
    </source>
</evidence>
<accession>A0AA40KTP7</accession>
<sequence>MKNSENTCRNFDTRYVRLVAKNGDHLCLSFKGPGQGLVQGMVQLVNTCVIPWFGTIHPIDESLHPSDEIHQEVDLVSFFWIEKGLSSNVEDSYRGFLSYLITGSIFTGN</sequence>
<comment type="caution">
    <text evidence="1">The sequence shown here is derived from an EMBL/GenBank/DDBJ whole genome shotgun (WGS) entry which is preliminary data.</text>
</comment>